<keyword evidence="5" id="KW-0560">Oxidoreductase</keyword>
<dbReference type="PANTHER" id="PTHR46028:SF2">
    <property type="entry name" value="KYNURENINE 3-MONOOXYGENASE"/>
    <property type="match status" value="1"/>
</dbReference>
<dbReference type="InterPro" id="IPR002938">
    <property type="entry name" value="FAD-bd"/>
</dbReference>
<reference evidence="10" key="1">
    <citation type="submission" date="2020-06" db="EMBL/GenBank/DDBJ databases">
        <authorList>
            <consortium name="Plant Systems Biology data submission"/>
        </authorList>
    </citation>
    <scope>NUCLEOTIDE SEQUENCE</scope>
    <source>
        <strain evidence="10">D6</strain>
    </source>
</reference>
<dbReference type="PANTHER" id="PTHR46028">
    <property type="entry name" value="KYNURENINE 3-MONOOXYGENASE"/>
    <property type="match status" value="1"/>
</dbReference>
<dbReference type="GO" id="GO:0071949">
    <property type="term" value="F:FAD binding"/>
    <property type="evidence" value="ECO:0007669"/>
    <property type="project" value="InterPro"/>
</dbReference>
<evidence type="ECO:0000313" key="11">
    <source>
        <dbReference type="Proteomes" id="UP001153069"/>
    </source>
</evidence>
<dbReference type="PRINTS" id="PR00420">
    <property type="entry name" value="RNGMNOXGNASE"/>
</dbReference>
<comment type="caution">
    <text evidence="10">The sequence shown here is derived from an EMBL/GenBank/DDBJ whole genome shotgun (WGS) entry which is preliminary data.</text>
</comment>
<keyword evidence="6" id="KW-0503">Monooxygenase</keyword>
<evidence type="ECO:0000256" key="5">
    <source>
        <dbReference type="ARBA" id="ARBA00023002"/>
    </source>
</evidence>
<dbReference type="GO" id="GO:0004502">
    <property type="term" value="F:kynurenine 3-monooxygenase activity"/>
    <property type="evidence" value="ECO:0007669"/>
    <property type="project" value="TreeGrafter"/>
</dbReference>
<dbReference type="Proteomes" id="UP001153069">
    <property type="component" value="Unassembled WGS sequence"/>
</dbReference>
<evidence type="ECO:0000256" key="7">
    <source>
        <dbReference type="SAM" id="MobiDB-lite"/>
    </source>
</evidence>
<feature type="domain" description="FAD-binding" evidence="9">
    <location>
        <begin position="283"/>
        <end position="481"/>
    </location>
</feature>
<feature type="region of interest" description="Disordered" evidence="7">
    <location>
        <begin position="46"/>
        <end position="80"/>
    </location>
</feature>
<dbReference type="Pfam" id="PF01494">
    <property type="entry name" value="FAD_binding_3"/>
    <property type="match status" value="1"/>
</dbReference>
<evidence type="ECO:0000256" key="6">
    <source>
        <dbReference type="ARBA" id="ARBA00023033"/>
    </source>
</evidence>
<dbReference type="Gene3D" id="3.50.50.60">
    <property type="entry name" value="FAD/NAD(P)-binding domain"/>
    <property type="match status" value="1"/>
</dbReference>
<dbReference type="GO" id="GO:0070189">
    <property type="term" value="P:kynurenine metabolic process"/>
    <property type="evidence" value="ECO:0007669"/>
    <property type="project" value="TreeGrafter"/>
</dbReference>
<evidence type="ECO:0000259" key="9">
    <source>
        <dbReference type="Pfam" id="PF01494"/>
    </source>
</evidence>
<evidence type="ECO:0000256" key="3">
    <source>
        <dbReference type="ARBA" id="ARBA00022827"/>
    </source>
</evidence>
<evidence type="ECO:0000256" key="8">
    <source>
        <dbReference type="SAM" id="SignalP"/>
    </source>
</evidence>
<feature type="compositionally biased region" description="Polar residues" evidence="7">
    <location>
        <begin position="46"/>
        <end position="59"/>
    </location>
</feature>
<feature type="signal peptide" evidence="8">
    <location>
        <begin position="1"/>
        <end position="23"/>
    </location>
</feature>
<keyword evidence="8" id="KW-0732">Signal</keyword>
<sequence>MMKAVRWSTLLWLVVLGTPTCSAFSTAVVSATRGAKLLGGGRFRTFPSSTHTRQQSSLDASVPVDSTIPSAADDKSTGFPDKPSYRHYDAIICGGGPAGLLAAIMLSQKFGPSYKIAVCEQRAAIPPSPSDETVWSDIARFYLLGIGHRGQSALKKFGVLEDFFKASVENLGRRDWQPGMTKVEDGRTTIATKDPPSRVLARDKLVGVLHEHLVREYTEGKGATIDLLYGFQVDPVSFGVDNDNAEEAVKVRISPCQDIVDGPTIPVAAYAASQDAEQLCDAEGSSMVTTDFLIGADGAARTVAKAMEDADRERYNSYNPLRRLFAERPFRVTSFNDDNPRVYKSVPILLPKDWPRGLNYSARSKDSRVTLEALPSDDKGNLCALLLMKPDDELAQPNTPPALLRKFFDEEFPQFGALLDDEEIANIAQKPASKLPVFRFVGPRLRLGQRTMVLGDAAHTVKPYYGLGANTALEDVQVLSELLDDCDKDIPKAVKAFSDRRAGDAAALVTISRNMDRPGKWFLVNFLLPLILDGIFHKVAPQIFGPNMFGMFQKKGMGFKQIQRKKRLDRALQLTIIGAVLTGIGASLKAAVRLLARATGQHQSVVSMSLVLASSMIVLLRRSIQNKETKLAKETA</sequence>
<keyword evidence="11" id="KW-1185">Reference proteome</keyword>
<evidence type="ECO:0000313" key="10">
    <source>
        <dbReference type="EMBL" id="CAB9519422.1"/>
    </source>
</evidence>
<gene>
    <name evidence="10" type="ORF">SEMRO_1015_G231550.1</name>
</gene>
<comment type="cofactor">
    <cofactor evidence="1">
        <name>FAD</name>
        <dbReference type="ChEBI" id="CHEBI:57692"/>
    </cofactor>
</comment>
<organism evidence="10 11">
    <name type="scientific">Seminavis robusta</name>
    <dbReference type="NCBI Taxonomy" id="568900"/>
    <lineage>
        <taxon>Eukaryota</taxon>
        <taxon>Sar</taxon>
        <taxon>Stramenopiles</taxon>
        <taxon>Ochrophyta</taxon>
        <taxon>Bacillariophyta</taxon>
        <taxon>Bacillariophyceae</taxon>
        <taxon>Bacillariophycidae</taxon>
        <taxon>Naviculales</taxon>
        <taxon>Naviculaceae</taxon>
        <taxon>Seminavis</taxon>
    </lineage>
</organism>
<dbReference type="InterPro" id="IPR036188">
    <property type="entry name" value="FAD/NAD-bd_sf"/>
</dbReference>
<accession>A0A9N8EE13</accession>
<name>A0A9N8EE13_9STRA</name>
<protein>
    <submittedName>
        <fullName evidence="10">Kynurenine 3-monooxygenase</fullName>
    </submittedName>
</protein>
<proteinExistence type="predicted"/>
<evidence type="ECO:0000256" key="1">
    <source>
        <dbReference type="ARBA" id="ARBA00001974"/>
    </source>
</evidence>
<feature type="chain" id="PRO_5040457496" evidence="8">
    <location>
        <begin position="24"/>
        <end position="636"/>
    </location>
</feature>
<evidence type="ECO:0000256" key="2">
    <source>
        <dbReference type="ARBA" id="ARBA00022630"/>
    </source>
</evidence>
<dbReference type="OrthoDB" id="10053569at2759"/>
<evidence type="ECO:0000256" key="4">
    <source>
        <dbReference type="ARBA" id="ARBA00022857"/>
    </source>
</evidence>
<keyword evidence="2" id="KW-0285">Flavoprotein</keyword>
<dbReference type="SUPFAM" id="SSF51905">
    <property type="entry name" value="FAD/NAD(P)-binding domain"/>
    <property type="match status" value="1"/>
</dbReference>
<keyword evidence="4" id="KW-0521">NADP</keyword>
<dbReference type="EMBL" id="CAICTM010001013">
    <property type="protein sequence ID" value="CAB9519422.1"/>
    <property type="molecule type" value="Genomic_DNA"/>
</dbReference>
<keyword evidence="3" id="KW-0274">FAD</keyword>
<dbReference type="AlphaFoldDB" id="A0A9N8EE13"/>